<comment type="caution">
    <text evidence="2">The sequence shown here is derived from an EMBL/GenBank/DDBJ whole genome shotgun (WGS) entry which is preliminary data.</text>
</comment>
<sequence>MLHDISVVHRPAGPVLSGSDRSSHHNTDQCSQALTSAHRLWTSCSQTTDQCSRHCQCSQAMTGSSQLTSAHRHWTSAQRFFDQSITYRTLPVVKTLTSGHRQDTDQCIAHDFNSLPPPDEALVSAVSTWQLSVSHWSRALYHVMCL</sequence>
<keyword evidence="3" id="KW-1185">Reference proteome</keyword>
<organism evidence="2 3">
    <name type="scientific">Mugilogobius chulae</name>
    <name type="common">yellowstripe goby</name>
    <dbReference type="NCBI Taxonomy" id="88201"/>
    <lineage>
        <taxon>Eukaryota</taxon>
        <taxon>Metazoa</taxon>
        <taxon>Chordata</taxon>
        <taxon>Craniata</taxon>
        <taxon>Vertebrata</taxon>
        <taxon>Euteleostomi</taxon>
        <taxon>Actinopterygii</taxon>
        <taxon>Neopterygii</taxon>
        <taxon>Teleostei</taxon>
        <taxon>Neoteleostei</taxon>
        <taxon>Acanthomorphata</taxon>
        <taxon>Gobiaria</taxon>
        <taxon>Gobiiformes</taxon>
        <taxon>Gobioidei</taxon>
        <taxon>Gobiidae</taxon>
        <taxon>Gobionellinae</taxon>
        <taxon>Mugilogobius</taxon>
    </lineage>
</organism>
<dbReference type="AlphaFoldDB" id="A0AAW0PUU1"/>
<accession>A0AAW0PUU1</accession>
<dbReference type="EMBL" id="JBBPFD010000002">
    <property type="protein sequence ID" value="KAK7939413.1"/>
    <property type="molecule type" value="Genomic_DNA"/>
</dbReference>
<evidence type="ECO:0000313" key="3">
    <source>
        <dbReference type="Proteomes" id="UP001460270"/>
    </source>
</evidence>
<proteinExistence type="predicted"/>
<reference evidence="3" key="1">
    <citation type="submission" date="2024-04" db="EMBL/GenBank/DDBJ databases">
        <title>Salinicola lusitanus LLJ914,a marine bacterium isolated from the Okinawa Trough.</title>
        <authorList>
            <person name="Li J."/>
        </authorList>
    </citation>
    <scope>NUCLEOTIDE SEQUENCE [LARGE SCALE GENOMIC DNA]</scope>
</reference>
<evidence type="ECO:0000256" key="1">
    <source>
        <dbReference type="SAM" id="MobiDB-lite"/>
    </source>
</evidence>
<evidence type="ECO:0000313" key="2">
    <source>
        <dbReference type="EMBL" id="KAK7939413.1"/>
    </source>
</evidence>
<dbReference type="Proteomes" id="UP001460270">
    <property type="component" value="Unassembled WGS sequence"/>
</dbReference>
<feature type="region of interest" description="Disordered" evidence="1">
    <location>
        <begin position="9"/>
        <end position="28"/>
    </location>
</feature>
<name>A0AAW0PUU1_9GOBI</name>
<protein>
    <submittedName>
        <fullName evidence="2">Uncharacterized protein</fullName>
    </submittedName>
</protein>
<gene>
    <name evidence="2" type="ORF">WMY93_002739</name>
</gene>